<evidence type="ECO:0000313" key="1">
    <source>
        <dbReference type="EMBL" id="VXA85025.1"/>
    </source>
</evidence>
<sequence length="25" mass="3228">MMRKARGFFLAFYFKPFYLSEWFDE</sequence>
<dbReference type="Proteomes" id="UP000439123">
    <property type="component" value="Unassembled WGS sequence"/>
</dbReference>
<reference evidence="1 2" key="1">
    <citation type="submission" date="2019-10" db="EMBL/GenBank/DDBJ databases">
        <authorList>
            <person name="Karimi E."/>
        </authorList>
    </citation>
    <scope>NUCLEOTIDE SEQUENCE [LARGE SCALE GENOMIC DNA]</scope>
    <source>
        <strain evidence="1">Aeromonas sp. 8C</strain>
    </source>
</reference>
<gene>
    <name evidence="1" type="ORF">AERO8C_20175</name>
</gene>
<dbReference type="EMBL" id="CABWLC010000012">
    <property type="protein sequence ID" value="VXA85025.1"/>
    <property type="molecule type" value="Genomic_DNA"/>
</dbReference>
<proteinExistence type="predicted"/>
<dbReference type="AlphaFoldDB" id="A0A653L285"/>
<accession>A0A653L285</accession>
<evidence type="ECO:0000313" key="2">
    <source>
        <dbReference type="Proteomes" id="UP000439123"/>
    </source>
</evidence>
<organism evidence="1 2">
    <name type="scientific">Aeromonas veronii</name>
    <dbReference type="NCBI Taxonomy" id="654"/>
    <lineage>
        <taxon>Bacteria</taxon>
        <taxon>Pseudomonadati</taxon>
        <taxon>Pseudomonadota</taxon>
        <taxon>Gammaproteobacteria</taxon>
        <taxon>Aeromonadales</taxon>
        <taxon>Aeromonadaceae</taxon>
        <taxon>Aeromonas</taxon>
    </lineage>
</organism>
<name>A0A653L285_AERVE</name>
<protein>
    <submittedName>
        <fullName evidence="1">Uncharacterized protein</fullName>
    </submittedName>
</protein>